<feature type="region of interest" description="Disordered" evidence="1">
    <location>
        <begin position="182"/>
        <end position="206"/>
    </location>
</feature>
<evidence type="ECO:0000259" key="3">
    <source>
        <dbReference type="Pfam" id="PF13559"/>
    </source>
</evidence>
<keyword evidence="5" id="KW-1185">Reference proteome</keyword>
<feature type="domain" description="Protein-glutamine gamma-glutamyltransferase-like C-terminal" evidence="3">
    <location>
        <begin position="209"/>
        <end position="273"/>
    </location>
</feature>
<dbReference type="RefSeq" id="WP_227229840.1">
    <property type="nucleotide sequence ID" value="NZ_JAJCVJ010000002.1"/>
</dbReference>
<evidence type="ECO:0000256" key="2">
    <source>
        <dbReference type="SAM" id="Phobius"/>
    </source>
</evidence>
<dbReference type="EMBL" id="JBHSKX010000002">
    <property type="protein sequence ID" value="MFC5367591.1"/>
    <property type="molecule type" value="Genomic_DNA"/>
</dbReference>
<feature type="transmembrane region" description="Helical" evidence="2">
    <location>
        <begin position="139"/>
        <end position="164"/>
    </location>
</feature>
<dbReference type="Proteomes" id="UP001596201">
    <property type="component" value="Unassembled WGS sequence"/>
</dbReference>
<name>A0ABD5RC45_9EURY</name>
<keyword evidence="2" id="KW-1133">Transmembrane helix</keyword>
<feature type="region of interest" description="Disordered" evidence="1">
    <location>
        <begin position="56"/>
        <end position="131"/>
    </location>
</feature>
<proteinExistence type="predicted"/>
<reference evidence="4 5" key="1">
    <citation type="journal article" date="2019" name="Int. J. Syst. Evol. Microbiol.">
        <title>The Global Catalogue of Microorganisms (GCM) 10K type strain sequencing project: providing services to taxonomists for standard genome sequencing and annotation.</title>
        <authorList>
            <consortium name="The Broad Institute Genomics Platform"/>
            <consortium name="The Broad Institute Genome Sequencing Center for Infectious Disease"/>
            <person name="Wu L."/>
            <person name="Ma J."/>
        </authorList>
    </citation>
    <scope>NUCLEOTIDE SEQUENCE [LARGE SCALE GENOMIC DNA]</scope>
    <source>
        <strain evidence="4 5">CGMCC 1.12237</strain>
    </source>
</reference>
<accession>A0ABD5RC45</accession>
<keyword evidence="2" id="KW-0812">Transmembrane</keyword>
<dbReference type="Pfam" id="PF13559">
    <property type="entry name" value="DUF4129"/>
    <property type="match status" value="1"/>
</dbReference>
<feature type="region of interest" description="Disordered" evidence="1">
    <location>
        <begin position="262"/>
        <end position="284"/>
    </location>
</feature>
<protein>
    <submittedName>
        <fullName evidence="4">DUF4129 domain-containing protein</fullName>
    </submittedName>
</protein>
<evidence type="ECO:0000313" key="4">
    <source>
        <dbReference type="EMBL" id="MFC5367591.1"/>
    </source>
</evidence>
<comment type="caution">
    <text evidence="4">The sequence shown here is derived from an EMBL/GenBank/DDBJ whole genome shotgun (WGS) entry which is preliminary data.</text>
</comment>
<evidence type="ECO:0000313" key="5">
    <source>
        <dbReference type="Proteomes" id="UP001596201"/>
    </source>
</evidence>
<gene>
    <name evidence="4" type="ORF">ACFPJ5_11655</name>
</gene>
<sequence>MTVTADRLLTVAVALVCLFAVGSGAASLDSAVDASPGEAIDVDYASLPIESDDAGQLKQQYNDAKNDATEQTGGGSGSADDPPDGGQGDPPPGGENGDEPEDASFIGDDPPPGGGEGQNDDGRGPGTGSDDPLDSLLSALGALLSALVTVLAGLLLLVGAALAVRHRDRLRARLRALLDRLGVGGSENDPREHHDAPRGVPDPQNPVSRAWVETMERVGVDAERALTPRERAALATDRGADPEAIWSLTALFEEVTYGGAPVTEQRRERATHHLSRLREGGDDS</sequence>
<keyword evidence="2" id="KW-0472">Membrane</keyword>
<dbReference type="InterPro" id="IPR025403">
    <property type="entry name" value="TgpA-like_C"/>
</dbReference>
<feature type="compositionally biased region" description="Basic and acidic residues" evidence="1">
    <location>
        <begin position="188"/>
        <end position="197"/>
    </location>
</feature>
<dbReference type="AlphaFoldDB" id="A0ABD5RC45"/>
<organism evidence="4 5">
    <name type="scientific">Salinirubrum litoreum</name>
    <dbReference type="NCBI Taxonomy" id="1126234"/>
    <lineage>
        <taxon>Archaea</taxon>
        <taxon>Methanobacteriati</taxon>
        <taxon>Methanobacteriota</taxon>
        <taxon>Stenosarchaea group</taxon>
        <taxon>Halobacteria</taxon>
        <taxon>Halobacteriales</taxon>
        <taxon>Haloferacaceae</taxon>
        <taxon>Salinirubrum</taxon>
    </lineage>
</organism>
<evidence type="ECO:0000256" key="1">
    <source>
        <dbReference type="SAM" id="MobiDB-lite"/>
    </source>
</evidence>